<dbReference type="InterPro" id="IPR001584">
    <property type="entry name" value="Integrase_cat-core"/>
</dbReference>
<evidence type="ECO:0000256" key="6">
    <source>
        <dbReference type="SAM" id="MobiDB-lite"/>
    </source>
</evidence>
<dbReference type="Gene3D" id="3.10.20.370">
    <property type="match status" value="1"/>
</dbReference>
<dbReference type="Gene3D" id="1.10.340.70">
    <property type="match status" value="1"/>
</dbReference>
<feature type="region of interest" description="Disordered" evidence="6">
    <location>
        <begin position="1"/>
        <end position="34"/>
    </location>
</feature>
<comment type="caution">
    <text evidence="8">The sequence shown here is derived from an EMBL/GenBank/DDBJ whole genome shotgun (WGS) entry which is preliminary data.</text>
</comment>
<dbReference type="InterPro" id="IPR050951">
    <property type="entry name" value="Retrovirus_Pol_polyprotein"/>
</dbReference>
<dbReference type="SUPFAM" id="SSF50630">
    <property type="entry name" value="Acid proteases"/>
    <property type="match status" value="1"/>
</dbReference>
<evidence type="ECO:0000256" key="2">
    <source>
        <dbReference type="ARBA" id="ARBA00022695"/>
    </source>
</evidence>
<dbReference type="Gene3D" id="3.10.10.10">
    <property type="entry name" value="HIV Type 1 Reverse Transcriptase, subunit A, domain 1"/>
    <property type="match status" value="2"/>
</dbReference>
<proteinExistence type="predicted"/>
<sequence length="1317" mass="151268">MRTPLPVHEPLPPRGGNIQTTRGIPAYPPGFSNTNAAPGLEKVVPDSQDPNQEFPGFSDLLQGHQEFTTLHDEHEGPPAEPETASETGPIPNLEEFRRSVPYLQEIAKNNITPQAAKFNIVKEMATTPICLTQKQILELCPSQVKLLRDHLNTMMKTPNANPQGVQPAQDMTNPPSKITNLMRIRLFDPVCACVINGFQVAGVKIDSGAAVNIMSKCLMEKLHLGPLKHTRRVLQMADGRKTYPLGKLREVPTTVGGIAYNVTYLVVEAKADTPVDFDLLFGMKWLLQASARTWWKEVIIEIGPVDNPIRLQMYNIDGTPVNMRSEEIRQVYDWHPLQDEVDDLDSVMASCCMITSTKTRERKIPGTREYESLLRVTCPARSDTDKITLELREKGSSQICTDSPELKILDLADKQQTISGLEDQPELTPEQLQNYFNKVRPEDPVETRPLHLPVMDKLQKLDISRDNEDPKYVFISDATSEDDQKRYQELCKQYRYVFAYSYEELLGVFPDRCQHRIPMIPDHVPYRQRPYRLLEHWRKQVKEELTKLENCKFIYPAQECEWASPILVVPKKNTGKIRICVDFKKLNHYTIPDLFPIPFSDLILYKTTFVADWGTYAYRVMPFGLQNAPATFQRYMMESFVSLKPFVELYLDDICTHTIPSEHLKALEEVLQHCRTARISLNPQKCQFVCICGRLLGHIITENGIMVDPEKITIIVSLPTPQSATEVRSFLGMTGYYKGYVHMYAHITAPLSPLTGKLSPEYPPRPLSNEEKKEIKKLPKWQKPRKAKLKDVPFIWTPDCQKAFEFLKEKLVTAPILIAPNWDKDFHVLVDTSLLATGAILAQLDDKSKEHPIHYASRQLSQSESKYSTTERECLGMIYAVSKFQHYLLGKTFVFHVDHEALKYINRYFLDTSPKDNFLFLITDVTTEDNWIMQFKSYLLTQQFPLGLPMNYWGSFEFAAASFRLLEGDLYRVGRDLVQRRCVFPEEVYNVVRSCHSDPSGGHFQHDATICKVYTTGYWWPTVSRDVRAFVRSCDECQRYGKPGQSHRMTLTPIITVRPFQKWAIDYMGPFNPPFAITRHEYIIVAVDYVTKWAEVQSVRHADARTTVRFIEDFIIARFGLPISITSDNGRHFVNQAMRHVMASYGIRQNFSTPYHPQANGQVERVNRTLLSTLRKTVDANPKDWDRRLIGALWAYRTTFKTTTGQTPFQLVYGQEAILPIEFMLPTLKVLTGYSWVLNSPQWYKDDPDAPLKERVHQLHLLEETRLVALYQQYINQSRRKVAFDKLSKPLSFKDSRSMINSVNSLGSFQSIGMSLT</sequence>
<evidence type="ECO:0000313" key="9">
    <source>
        <dbReference type="Proteomes" id="UP001633002"/>
    </source>
</evidence>
<dbReference type="Gene3D" id="3.30.70.270">
    <property type="match status" value="2"/>
</dbReference>
<dbReference type="Pfam" id="PF13650">
    <property type="entry name" value="Asp_protease_2"/>
    <property type="match status" value="1"/>
</dbReference>
<dbReference type="Gene3D" id="2.40.70.10">
    <property type="entry name" value="Acid Proteases"/>
    <property type="match status" value="1"/>
</dbReference>
<dbReference type="FunFam" id="3.30.420.10:FF:000032">
    <property type="entry name" value="Retrovirus-related Pol polyprotein from transposon 297-like Protein"/>
    <property type="match status" value="1"/>
</dbReference>
<feature type="region of interest" description="Disordered" evidence="6">
    <location>
        <begin position="70"/>
        <end position="90"/>
    </location>
</feature>
<reference evidence="8 9" key="1">
    <citation type="submission" date="2024-09" db="EMBL/GenBank/DDBJ databases">
        <title>Chromosome-scale assembly of Riccia sorocarpa.</title>
        <authorList>
            <person name="Paukszto L."/>
        </authorList>
    </citation>
    <scope>NUCLEOTIDE SEQUENCE [LARGE SCALE GENOMIC DNA]</scope>
    <source>
        <strain evidence="8">LP-2024</strain>
        <tissue evidence="8">Aerial parts of the thallus</tissue>
    </source>
</reference>
<dbReference type="InterPro" id="IPR043502">
    <property type="entry name" value="DNA/RNA_pol_sf"/>
</dbReference>
<keyword evidence="4" id="KW-0378">Hydrolase</keyword>
<keyword evidence="9" id="KW-1185">Reference proteome</keyword>
<name>A0ABD3HI90_9MARC</name>
<organism evidence="8 9">
    <name type="scientific">Riccia sorocarpa</name>
    <dbReference type="NCBI Taxonomy" id="122646"/>
    <lineage>
        <taxon>Eukaryota</taxon>
        <taxon>Viridiplantae</taxon>
        <taxon>Streptophyta</taxon>
        <taxon>Embryophyta</taxon>
        <taxon>Marchantiophyta</taxon>
        <taxon>Marchantiopsida</taxon>
        <taxon>Marchantiidae</taxon>
        <taxon>Marchantiales</taxon>
        <taxon>Ricciaceae</taxon>
        <taxon>Riccia</taxon>
    </lineage>
</organism>
<keyword evidence="5" id="KW-0511">Multifunctional enzyme</keyword>
<evidence type="ECO:0000256" key="5">
    <source>
        <dbReference type="ARBA" id="ARBA00023268"/>
    </source>
</evidence>
<dbReference type="GO" id="GO:0016779">
    <property type="term" value="F:nucleotidyltransferase activity"/>
    <property type="evidence" value="ECO:0007669"/>
    <property type="project" value="UniProtKB-KW"/>
</dbReference>
<dbReference type="InterPro" id="IPR043128">
    <property type="entry name" value="Rev_trsase/Diguanyl_cyclase"/>
</dbReference>
<evidence type="ECO:0000259" key="7">
    <source>
        <dbReference type="PROSITE" id="PS50994"/>
    </source>
</evidence>
<dbReference type="PANTHER" id="PTHR37984:SF5">
    <property type="entry name" value="PROTEIN NYNRIN-LIKE"/>
    <property type="match status" value="1"/>
</dbReference>
<evidence type="ECO:0000313" key="8">
    <source>
        <dbReference type="EMBL" id="KAL3690616.1"/>
    </source>
</evidence>
<dbReference type="InterPro" id="IPR041588">
    <property type="entry name" value="Integrase_H2C2"/>
</dbReference>
<keyword evidence="1" id="KW-0808">Transferase</keyword>
<keyword evidence="2" id="KW-0548">Nucleotidyltransferase</keyword>
<dbReference type="SUPFAM" id="SSF53098">
    <property type="entry name" value="Ribonuclease H-like"/>
    <property type="match status" value="1"/>
</dbReference>
<dbReference type="Proteomes" id="UP001633002">
    <property type="component" value="Unassembled WGS sequence"/>
</dbReference>
<dbReference type="Pfam" id="PF17919">
    <property type="entry name" value="RT_RNaseH_2"/>
    <property type="match status" value="1"/>
</dbReference>
<keyword evidence="3" id="KW-0540">Nuclease</keyword>
<dbReference type="FunFam" id="3.10.20.370:FF:000001">
    <property type="entry name" value="Retrovirus-related Pol polyprotein from transposon 17.6-like protein"/>
    <property type="match status" value="1"/>
</dbReference>
<dbReference type="PANTHER" id="PTHR37984">
    <property type="entry name" value="PROTEIN CBG26694"/>
    <property type="match status" value="1"/>
</dbReference>
<evidence type="ECO:0000256" key="3">
    <source>
        <dbReference type="ARBA" id="ARBA00022722"/>
    </source>
</evidence>
<dbReference type="InterPro" id="IPR012337">
    <property type="entry name" value="RNaseH-like_sf"/>
</dbReference>
<dbReference type="Pfam" id="PF00078">
    <property type="entry name" value="RVT_1"/>
    <property type="match status" value="1"/>
</dbReference>
<dbReference type="InterPro" id="IPR021109">
    <property type="entry name" value="Peptidase_aspartic_dom_sf"/>
</dbReference>
<dbReference type="Pfam" id="PF17921">
    <property type="entry name" value="Integrase_H2C2"/>
    <property type="match status" value="1"/>
</dbReference>
<gene>
    <name evidence="8" type="ORF">R1sor_016925</name>
</gene>
<evidence type="ECO:0000256" key="1">
    <source>
        <dbReference type="ARBA" id="ARBA00022679"/>
    </source>
</evidence>
<accession>A0ABD3HI90</accession>
<dbReference type="CDD" id="cd09274">
    <property type="entry name" value="RNase_HI_RT_Ty3"/>
    <property type="match status" value="1"/>
</dbReference>
<dbReference type="CDD" id="cd01647">
    <property type="entry name" value="RT_LTR"/>
    <property type="match status" value="1"/>
</dbReference>
<dbReference type="SUPFAM" id="SSF56672">
    <property type="entry name" value="DNA/RNA polymerases"/>
    <property type="match status" value="1"/>
</dbReference>
<dbReference type="CDD" id="cd00303">
    <property type="entry name" value="retropepsin_like"/>
    <property type="match status" value="1"/>
</dbReference>
<protein>
    <recommendedName>
        <fullName evidence="7">Integrase catalytic domain-containing protein</fullName>
    </recommendedName>
</protein>
<dbReference type="InterPro" id="IPR000477">
    <property type="entry name" value="RT_dom"/>
</dbReference>
<dbReference type="FunFam" id="3.10.10.10:FF:000003">
    <property type="entry name" value="Retrovirus-related Pol polyprotein from transposon 297-like Protein"/>
    <property type="match status" value="1"/>
</dbReference>
<evidence type="ECO:0000256" key="4">
    <source>
        <dbReference type="ARBA" id="ARBA00022759"/>
    </source>
</evidence>
<dbReference type="PROSITE" id="PS50994">
    <property type="entry name" value="INTEGRASE"/>
    <property type="match status" value="1"/>
</dbReference>
<keyword evidence="4" id="KW-0255">Endonuclease</keyword>
<dbReference type="EMBL" id="JBJQOH010000004">
    <property type="protein sequence ID" value="KAL3690616.1"/>
    <property type="molecule type" value="Genomic_DNA"/>
</dbReference>
<dbReference type="InterPro" id="IPR036397">
    <property type="entry name" value="RNaseH_sf"/>
</dbReference>
<feature type="domain" description="Integrase catalytic" evidence="7">
    <location>
        <begin position="1055"/>
        <end position="1216"/>
    </location>
</feature>
<dbReference type="Gene3D" id="3.30.420.10">
    <property type="entry name" value="Ribonuclease H-like superfamily/Ribonuclease H"/>
    <property type="match status" value="1"/>
</dbReference>
<dbReference type="Pfam" id="PF00665">
    <property type="entry name" value="rve"/>
    <property type="match status" value="1"/>
</dbReference>
<dbReference type="InterPro" id="IPR041577">
    <property type="entry name" value="RT_RNaseH_2"/>
</dbReference>
<dbReference type="GO" id="GO:0004519">
    <property type="term" value="F:endonuclease activity"/>
    <property type="evidence" value="ECO:0007669"/>
    <property type="project" value="UniProtKB-KW"/>
</dbReference>